<dbReference type="PROSITE" id="PS50850">
    <property type="entry name" value="MFS"/>
    <property type="match status" value="1"/>
</dbReference>
<feature type="transmembrane region" description="Helical" evidence="5">
    <location>
        <begin position="226"/>
        <end position="246"/>
    </location>
</feature>
<keyword evidence="8" id="KW-1185">Reference proteome</keyword>
<feature type="transmembrane region" description="Helical" evidence="5">
    <location>
        <begin position="461"/>
        <end position="486"/>
    </location>
</feature>
<comment type="caution">
    <text evidence="7">The sequence shown here is derived from an EMBL/GenBank/DDBJ whole genome shotgun (WGS) entry which is preliminary data.</text>
</comment>
<dbReference type="SUPFAM" id="SSF103473">
    <property type="entry name" value="MFS general substrate transporter"/>
    <property type="match status" value="1"/>
</dbReference>
<evidence type="ECO:0000256" key="4">
    <source>
        <dbReference type="ARBA" id="ARBA00023136"/>
    </source>
</evidence>
<feature type="transmembrane region" description="Helical" evidence="5">
    <location>
        <begin position="439"/>
        <end position="455"/>
    </location>
</feature>
<dbReference type="PRINTS" id="PR01036">
    <property type="entry name" value="TCRTETB"/>
</dbReference>
<gene>
    <name evidence="7" type="primary">stp_9</name>
    <name evidence="7" type="ORF">OERS_38500</name>
</gene>
<feature type="transmembrane region" description="Helical" evidence="5">
    <location>
        <begin position="70"/>
        <end position="90"/>
    </location>
</feature>
<feature type="transmembrane region" description="Helical" evidence="5">
    <location>
        <begin position="390"/>
        <end position="410"/>
    </location>
</feature>
<protein>
    <submittedName>
        <fullName evidence="7">Multidrug resistance protein Stp</fullName>
    </submittedName>
</protein>
<dbReference type="InterPro" id="IPR020846">
    <property type="entry name" value="MFS_dom"/>
</dbReference>
<keyword evidence="4 5" id="KW-0472">Membrane</keyword>
<dbReference type="PROSITE" id="PS00217">
    <property type="entry name" value="SUGAR_TRANSPORT_2"/>
    <property type="match status" value="1"/>
</dbReference>
<feature type="transmembrane region" description="Helical" evidence="5">
    <location>
        <begin position="328"/>
        <end position="350"/>
    </location>
</feature>
<feature type="domain" description="Major facilitator superfamily (MFS) profile" evidence="6">
    <location>
        <begin position="36"/>
        <end position="492"/>
    </location>
</feature>
<dbReference type="CDD" id="cd17321">
    <property type="entry name" value="MFS_MMR_MDR_like"/>
    <property type="match status" value="1"/>
</dbReference>
<dbReference type="InterPro" id="IPR036259">
    <property type="entry name" value="MFS_trans_sf"/>
</dbReference>
<dbReference type="Gene3D" id="1.20.1250.20">
    <property type="entry name" value="MFS general substrate transporter like domains"/>
    <property type="match status" value="1"/>
</dbReference>
<evidence type="ECO:0000256" key="2">
    <source>
        <dbReference type="ARBA" id="ARBA00022692"/>
    </source>
</evidence>
<proteinExistence type="predicted"/>
<evidence type="ECO:0000313" key="8">
    <source>
        <dbReference type="Proteomes" id="UP000093412"/>
    </source>
</evidence>
<feature type="transmembrane region" description="Helical" evidence="5">
    <location>
        <begin position="160"/>
        <end position="182"/>
    </location>
</feature>
<feature type="transmembrane region" description="Helical" evidence="5">
    <location>
        <begin position="36"/>
        <end position="58"/>
    </location>
</feature>
<keyword evidence="3 5" id="KW-1133">Transmembrane helix</keyword>
<dbReference type="EMBL" id="MAQA01000075">
    <property type="protein sequence ID" value="OCI29456.1"/>
    <property type="molecule type" value="Genomic_DNA"/>
</dbReference>
<feature type="transmembrane region" description="Helical" evidence="5">
    <location>
        <begin position="258"/>
        <end position="274"/>
    </location>
</feature>
<dbReference type="PANTHER" id="PTHR42718:SF39">
    <property type="entry name" value="ACTINORHODIN TRANSPORTER-RELATED"/>
    <property type="match status" value="1"/>
</dbReference>
<feature type="transmembrane region" description="Helical" evidence="5">
    <location>
        <begin position="102"/>
        <end position="121"/>
    </location>
</feature>
<keyword evidence="2 5" id="KW-0812">Transmembrane</keyword>
<dbReference type="InterPro" id="IPR011701">
    <property type="entry name" value="MFS"/>
</dbReference>
<sequence>MNRRTARRVPRRRPWYDWPVSTSSGQAAPDPQRWRVLGLCLAVGFITMLDVSIVNVALPSIEKALDAGPTELQLIVAGYTLAFGLALVPAGRLGDAGGRRTLFIVGLVGFALTSLAAGLAPSDEWLAIARLLQGASAGMLNPQVIGLIQQMFSGYERGKAFGMFGATIGVSTALGPLLGGLILQVAGEENGWRWIFGINVPIIAVVLPLAIRFLPATQRKPGPRKLDPVGLVLIAVATVAVMLPFVTTSGQDDDPGRWWWLAVGAAAVAAAVVWERRYQRTTGAPVLDPRVLSLTSFRNGTLLGITYFAGFTGIFLVATLYLQNDLHFTPLHAGLIGMPFAIASGVASWLAGRGVARWGRPLVVAGLVVVLVGLAGVILAIRVTGDDVSAGGWAIALTMMVAGIGSGTVISPNQTLTLARVPVELAGVAGSMLQLGQRVGSAMGIAVVLSTYYSLKAGGATGAVAASTAMLITVALVAVSLVVAVVDLRARHQQGAPEGKVPSAT</sequence>
<dbReference type="Gene3D" id="1.20.1720.10">
    <property type="entry name" value="Multidrug resistance protein D"/>
    <property type="match status" value="1"/>
</dbReference>
<reference evidence="7 8" key="1">
    <citation type="submission" date="2016-06" db="EMBL/GenBank/DDBJ databases">
        <title>Genome sequence of Oerskovia enterophila DSM 43852.</title>
        <authorList>
            <person name="Poehlein A."/>
            <person name="Jag V."/>
            <person name="Bengelsdorf F.R."/>
            <person name="Daniel R."/>
            <person name="Duerre P."/>
        </authorList>
    </citation>
    <scope>NUCLEOTIDE SEQUENCE [LARGE SCALE GENOMIC DNA]</scope>
    <source>
        <strain evidence="7 8">DSM 43852</strain>
    </source>
</reference>
<comment type="subcellular location">
    <subcellularLocation>
        <location evidence="1">Cell membrane</location>
        <topology evidence="1">Multi-pass membrane protein</topology>
    </subcellularLocation>
</comment>
<organism evidence="7 8">
    <name type="scientific">Oerskovia enterophila</name>
    <dbReference type="NCBI Taxonomy" id="43678"/>
    <lineage>
        <taxon>Bacteria</taxon>
        <taxon>Bacillati</taxon>
        <taxon>Actinomycetota</taxon>
        <taxon>Actinomycetes</taxon>
        <taxon>Micrococcales</taxon>
        <taxon>Cellulomonadaceae</taxon>
        <taxon>Oerskovia</taxon>
    </lineage>
</organism>
<evidence type="ECO:0000256" key="1">
    <source>
        <dbReference type="ARBA" id="ARBA00004651"/>
    </source>
</evidence>
<evidence type="ECO:0000259" key="6">
    <source>
        <dbReference type="PROSITE" id="PS50850"/>
    </source>
</evidence>
<dbReference type="PANTHER" id="PTHR42718">
    <property type="entry name" value="MAJOR FACILITATOR SUPERFAMILY MULTIDRUG TRANSPORTER MFSC"/>
    <property type="match status" value="1"/>
</dbReference>
<evidence type="ECO:0000256" key="3">
    <source>
        <dbReference type="ARBA" id="ARBA00022989"/>
    </source>
</evidence>
<dbReference type="InterPro" id="IPR005829">
    <property type="entry name" value="Sugar_transporter_CS"/>
</dbReference>
<feature type="transmembrane region" description="Helical" evidence="5">
    <location>
        <begin position="300"/>
        <end position="322"/>
    </location>
</feature>
<dbReference type="Proteomes" id="UP000093412">
    <property type="component" value="Unassembled WGS sequence"/>
</dbReference>
<evidence type="ECO:0000313" key="7">
    <source>
        <dbReference type="EMBL" id="OCI29456.1"/>
    </source>
</evidence>
<dbReference type="Pfam" id="PF07690">
    <property type="entry name" value="MFS_1"/>
    <property type="match status" value="1"/>
</dbReference>
<name>A0ABX2Y3F0_9CELL</name>
<feature type="transmembrane region" description="Helical" evidence="5">
    <location>
        <begin position="194"/>
        <end position="214"/>
    </location>
</feature>
<feature type="transmembrane region" description="Helical" evidence="5">
    <location>
        <begin position="127"/>
        <end position="148"/>
    </location>
</feature>
<accession>A0ABX2Y3F0</accession>
<evidence type="ECO:0000256" key="5">
    <source>
        <dbReference type="SAM" id="Phobius"/>
    </source>
</evidence>
<feature type="transmembrane region" description="Helical" evidence="5">
    <location>
        <begin position="362"/>
        <end position="384"/>
    </location>
</feature>